<evidence type="ECO:0000256" key="2">
    <source>
        <dbReference type="ARBA" id="ARBA00022692"/>
    </source>
</evidence>
<keyword evidence="3" id="KW-1133">Transmembrane helix</keyword>
<dbReference type="STRING" id="47312.SAMN04489765_1270"/>
<evidence type="ECO:0000313" key="6">
    <source>
        <dbReference type="Proteomes" id="UP000183053"/>
    </source>
</evidence>
<comment type="subcellular location">
    <subcellularLocation>
        <location evidence="1">Membrane</location>
        <topology evidence="1">Multi-pass membrane protein</topology>
    </subcellularLocation>
</comment>
<dbReference type="GO" id="GO:0016020">
    <property type="term" value="C:membrane"/>
    <property type="evidence" value="ECO:0007669"/>
    <property type="project" value="UniProtKB-SubCell"/>
</dbReference>
<accession>A0A1H1CNB6</accession>
<dbReference type="RefSeq" id="WP_068532865.1">
    <property type="nucleotide sequence ID" value="NZ_AP025457.1"/>
</dbReference>
<evidence type="ECO:0000256" key="3">
    <source>
        <dbReference type="ARBA" id="ARBA00022989"/>
    </source>
</evidence>
<keyword evidence="2" id="KW-0812">Transmembrane</keyword>
<dbReference type="OrthoDB" id="329282at2"/>
<proteinExistence type="predicted"/>
<dbReference type="InterPro" id="IPR032808">
    <property type="entry name" value="DoxX"/>
</dbReference>
<evidence type="ECO:0000313" key="5">
    <source>
        <dbReference type="EMBL" id="SDQ65086.1"/>
    </source>
</evidence>
<protein>
    <submittedName>
        <fullName evidence="5">Uncharacterized membrane protein YphA, DoxX/SURF4 family</fullName>
    </submittedName>
</protein>
<dbReference type="Pfam" id="PF07681">
    <property type="entry name" value="DoxX"/>
    <property type="match status" value="1"/>
</dbReference>
<organism evidence="5 6">
    <name type="scientific">Tsukamurella pulmonis</name>
    <dbReference type="NCBI Taxonomy" id="47312"/>
    <lineage>
        <taxon>Bacteria</taxon>
        <taxon>Bacillati</taxon>
        <taxon>Actinomycetota</taxon>
        <taxon>Actinomycetes</taxon>
        <taxon>Mycobacteriales</taxon>
        <taxon>Tsukamurellaceae</taxon>
        <taxon>Tsukamurella</taxon>
    </lineage>
</organism>
<evidence type="ECO:0000256" key="1">
    <source>
        <dbReference type="ARBA" id="ARBA00004141"/>
    </source>
</evidence>
<reference evidence="6" key="1">
    <citation type="submission" date="2016-10" db="EMBL/GenBank/DDBJ databases">
        <authorList>
            <person name="Varghese N."/>
            <person name="Submissions S."/>
        </authorList>
    </citation>
    <scope>NUCLEOTIDE SEQUENCE [LARGE SCALE GENOMIC DNA]</scope>
    <source>
        <strain evidence="6">DSM 44142</strain>
    </source>
</reference>
<name>A0A1H1CNB6_9ACTN</name>
<dbReference type="EMBL" id="FNLF01000002">
    <property type="protein sequence ID" value="SDQ65086.1"/>
    <property type="molecule type" value="Genomic_DNA"/>
</dbReference>
<dbReference type="Proteomes" id="UP000183053">
    <property type="component" value="Unassembled WGS sequence"/>
</dbReference>
<sequence length="302" mass="31697">MIRRIARPLLGSVFVYTGYTGLTSDPGRKAETVAPLVDKATEALPDSPVVPTDARTWVRINSGIQLGGGLLLATGRVPRVASLALAGTLVPSTVLDHPFWAQSEPEARREQQLHFVKNLSLLGGLLIAGFDTEGRPGLGWRARRAAERASDRVSEAIGSGDDSPTWHDRAHAAQEYGAAAVEKAKPAIVGAVDKAGPAITDAADKVKPALSDAVDRARPVLTDAADRARPVLADAADRARPVLADAAETASDLLGAASEKLHAFREDAADGADSAARTVRRKAPALVERARAVKDAAVAERK</sequence>
<gene>
    <name evidence="5" type="ORF">SAMN04489765_1270</name>
</gene>
<evidence type="ECO:0000256" key="4">
    <source>
        <dbReference type="ARBA" id="ARBA00023136"/>
    </source>
</evidence>
<dbReference type="Gene3D" id="1.20.120.20">
    <property type="entry name" value="Apolipoprotein"/>
    <property type="match status" value="1"/>
</dbReference>
<dbReference type="AlphaFoldDB" id="A0A1H1CNB6"/>
<keyword evidence="6" id="KW-1185">Reference proteome</keyword>
<keyword evidence="4" id="KW-0472">Membrane</keyword>